<dbReference type="eggNOG" id="KOG0773">
    <property type="taxonomic scope" value="Eukaryota"/>
</dbReference>
<dbReference type="Ensembl" id="ENSOANT00000040679.2">
    <property type="protein sequence ID" value="ENSOANP00000031432.2"/>
    <property type="gene ID" value="ENSOANG00000029378.2"/>
</dbReference>
<feature type="compositionally biased region" description="Low complexity" evidence="1">
    <location>
        <begin position="239"/>
        <end position="252"/>
    </location>
</feature>
<dbReference type="STRING" id="9258.ENSOANP00000031432"/>
<dbReference type="GO" id="GO:0048468">
    <property type="term" value="P:cell development"/>
    <property type="evidence" value="ECO:0000318"/>
    <property type="project" value="GO_Central"/>
</dbReference>
<dbReference type="InParanoid" id="K7ED25"/>
<dbReference type="AlphaFoldDB" id="K7ED25"/>
<reference evidence="2 3" key="1">
    <citation type="journal article" date="2008" name="Nature">
        <title>Genome analysis of the platypus reveals unique signatures of evolution.</title>
        <authorList>
            <person name="Warren W.C."/>
            <person name="Hillier L.W."/>
            <person name="Marshall Graves J.A."/>
            <person name="Birney E."/>
            <person name="Ponting C.P."/>
            <person name="Grutzner F."/>
            <person name="Belov K."/>
            <person name="Miller W."/>
            <person name="Clarke L."/>
            <person name="Chinwalla A.T."/>
            <person name="Yang S.P."/>
            <person name="Heger A."/>
            <person name="Locke D.P."/>
            <person name="Miethke P."/>
            <person name="Waters P.D."/>
            <person name="Veyrunes F."/>
            <person name="Fulton L."/>
            <person name="Fulton B."/>
            <person name="Graves T."/>
            <person name="Wallis J."/>
            <person name="Puente X.S."/>
            <person name="Lopez-Otin C."/>
            <person name="Ordonez G.R."/>
            <person name="Eichler E.E."/>
            <person name="Chen L."/>
            <person name="Cheng Z."/>
            <person name="Deakin J.E."/>
            <person name="Alsop A."/>
            <person name="Thompson K."/>
            <person name="Kirby P."/>
            <person name="Papenfuss A.T."/>
            <person name="Wakefield M.J."/>
            <person name="Olender T."/>
            <person name="Lancet D."/>
            <person name="Huttley G.A."/>
            <person name="Smit A.F."/>
            <person name="Pask A."/>
            <person name="Temple-Smith P."/>
            <person name="Batzer M.A."/>
            <person name="Walker J.A."/>
            <person name="Konkel M.K."/>
            <person name="Harris R.S."/>
            <person name="Whittington C.M."/>
            <person name="Wong E.S."/>
            <person name="Gemmell N.J."/>
            <person name="Buschiazzo E."/>
            <person name="Vargas Jentzsch I.M."/>
            <person name="Merkel A."/>
            <person name="Schmitz J."/>
            <person name="Zemann A."/>
            <person name="Churakov G."/>
            <person name="Kriegs J.O."/>
            <person name="Brosius J."/>
            <person name="Murchison E.P."/>
            <person name="Sachidanandam R."/>
            <person name="Smith C."/>
            <person name="Hannon G.J."/>
            <person name="Tsend-Ayush E."/>
            <person name="McMillan D."/>
            <person name="Attenborough R."/>
            <person name="Rens W."/>
            <person name="Ferguson-Smith M."/>
            <person name="Lefevre C.M."/>
            <person name="Sharp J.A."/>
            <person name="Nicholas K.R."/>
            <person name="Ray D.A."/>
            <person name="Kube M."/>
            <person name="Reinhardt R."/>
            <person name="Pringle T.H."/>
            <person name="Taylor J."/>
            <person name="Jones R.C."/>
            <person name="Nixon B."/>
            <person name="Dacheux J.L."/>
            <person name="Niwa H."/>
            <person name="Sekita Y."/>
            <person name="Huang X."/>
            <person name="Stark A."/>
            <person name="Kheradpour P."/>
            <person name="Kellis M."/>
            <person name="Flicek P."/>
            <person name="Chen Y."/>
            <person name="Webber C."/>
            <person name="Hardison R."/>
            <person name="Nelson J."/>
            <person name="Hallsworth-Pepin K."/>
            <person name="Delehaunty K."/>
            <person name="Markovic C."/>
            <person name="Minx P."/>
            <person name="Feng Y."/>
            <person name="Kremitzki C."/>
            <person name="Mitreva M."/>
            <person name="Glasscock J."/>
            <person name="Wylie T."/>
            <person name="Wohldmann P."/>
            <person name="Thiru P."/>
            <person name="Nhan M.N."/>
            <person name="Pohl C.S."/>
            <person name="Smith S.M."/>
            <person name="Hou S."/>
            <person name="Nefedov M."/>
            <person name="de Jong P.J."/>
            <person name="Renfree M.B."/>
            <person name="Mardis E.R."/>
            <person name="Wilson R.K."/>
        </authorList>
    </citation>
    <scope>NUCLEOTIDE SEQUENCE [LARGE SCALE GENOMIC DNA]</scope>
    <source>
        <strain evidence="2 3">Glennie</strain>
    </source>
</reference>
<dbReference type="GO" id="GO:0006357">
    <property type="term" value="P:regulation of transcription by RNA polymerase II"/>
    <property type="evidence" value="ECO:0000318"/>
    <property type="project" value="GO_Central"/>
</dbReference>
<protein>
    <submittedName>
        <fullName evidence="2">Uncharacterized protein</fullName>
    </submittedName>
</protein>
<feature type="compositionally biased region" description="Basic and acidic residues" evidence="1">
    <location>
        <begin position="273"/>
        <end position="286"/>
    </location>
</feature>
<reference evidence="2" key="3">
    <citation type="submission" date="2025-09" db="UniProtKB">
        <authorList>
            <consortium name="Ensembl"/>
        </authorList>
    </citation>
    <scope>IDENTIFICATION</scope>
    <source>
        <strain evidence="2">Glennie</strain>
    </source>
</reference>
<evidence type="ECO:0000313" key="2">
    <source>
        <dbReference type="Ensembl" id="ENSOANP00000031432.2"/>
    </source>
</evidence>
<accession>K7ED25</accession>
<organism evidence="2 3">
    <name type="scientific">Ornithorhynchus anatinus</name>
    <name type="common">Duckbill platypus</name>
    <dbReference type="NCBI Taxonomy" id="9258"/>
    <lineage>
        <taxon>Eukaryota</taxon>
        <taxon>Metazoa</taxon>
        <taxon>Chordata</taxon>
        <taxon>Craniata</taxon>
        <taxon>Vertebrata</taxon>
        <taxon>Euteleostomi</taxon>
        <taxon>Mammalia</taxon>
        <taxon>Monotremata</taxon>
        <taxon>Ornithorhynchidae</taxon>
        <taxon>Ornithorhynchus</taxon>
    </lineage>
</organism>
<feature type="compositionally biased region" description="Gly residues" evidence="1">
    <location>
        <begin position="181"/>
        <end position="191"/>
    </location>
</feature>
<proteinExistence type="predicted"/>
<dbReference type="Bgee" id="ENSOANG00000029378">
    <property type="expression patterns" value="Expressed in fibroblast and 7 other cell types or tissues"/>
</dbReference>
<feature type="compositionally biased region" description="Basic and acidic residues" evidence="1">
    <location>
        <begin position="153"/>
        <end position="168"/>
    </location>
</feature>
<feature type="compositionally biased region" description="Basic and acidic residues" evidence="1">
    <location>
        <begin position="301"/>
        <end position="317"/>
    </location>
</feature>
<dbReference type="GO" id="GO:0005634">
    <property type="term" value="C:nucleus"/>
    <property type="evidence" value="ECO:0000318"/>
    <property type="project" value="GO_Central"/>
</dbReference>
<reference evidence="2" key="2">
    <citation type="submission" date="2025-08" db="UniProtKB">
        <authorList>
            <consortium name="Ensembl"/>
        </authorList>
    </citation>
    <scope>IDENTIFICATION</scope>
    <source>
        <strain evidence="2">Glennie</strain>
    </source>
</reference>
<dbReference type="GO" id="GO:0000981">
    <property type="term" value="F:DNA-binding transcription factor activity, RNA polymerase II-specific"/>
    <property type="evidence" value="ECO:0000318"/>
    <property type="project" value="GO_Central"/>
</dbReference>
<sequence length="345" mass="36017">MLGKRRKRRKKRTAMSFSQFGYPYGSASQFLVPTSPSSACCESAARPAAAASSGSAPAAALCCPSYERRLLGSGRPQLGATLAVYGPPFAPAASPAYGGYLPYSAESPALCSALVSWPSSGHPHHPSPGPRKTLPPRAWARPREPRTPSLPLHRPEKGEEERKARSEGRPCQPHRRLGPLRPGGGGRGAEGAGDVLEEQGGGGGGGDPSPAPGPGLGPPPVPLSPPEPRLRAQGGRWQLPRGLGSAPRLLPLRPSPGPGPVRQVRLGGLQRLGPEEERHAGDHGHAEGLAAGAPQEPLPHQGREDHAGHHHQDDPHPGVHLVRQRAPAAEEGEQDDLGAQEQGRG</sequence>
<dbReference type="GO" id="GO:0030182">
    <property type="term" value="P:neuron differentiation"/>
    <property type="evidence" value="ECO:0000318"/>
    <property type="project" value="GO_Central"/>
</dbReference>
<dbReference type="HOGENOM" id="CLU_1574345_0_0_1"/>
<dbReference type="GeneTree" id="ENSGT00940000159909"/>
<keyword evidence="3" id="KW-1185">Reference proteome</keyword>
<evidence type="ECO:0000313" key="3">
    <source>
        <dbReference type="Proteomes" id="UP000002279"/>
    </source>
</evidence>
<evidence type="ECO:0000256" key="1">
    <source>
        <dbReference type="SAM" id="MobiDB-lite"/>
    </source>
</evidence>
<feature type="compositionally biased region" description="Pro residues" evidence="1">
    <location>
        <begin position="209"/>
        <end position="227"/>
    </location>
</feature>
<feature type="region of interest" description="Disordered" evidence="1">
    <location>
        <begin position="118"/>
        <end position="345"/>
    </location>
</feature>
<dbReference type="GO" id="GO:0000978">
    <property type="term" value="F:RNA polymerase II cis-regulatory region sequence-specific DNA binding"/>
    <property type="evidence" value="ECO:0000318"/>
    <property type="project" value="GO_Central"/>
</dbReference>
<name>K7ED25_ORNAN</name>
<dbReference type="Proteomes" id="UP000002279">
    <property type="component" value="Chromosome 11"/>
</dbReference>